<reference evidence="6" key="1">
    <citation type="journal article" date="2012" name="MBio">
        <title>Comparative genome analysis of Trichophyton rubrum and related dermatophytes reveals candidate genes involved in infection.</title>
        <authorList>
            <person name="Martinez D.A."/>
            <person name="Oliver B.G."/>
            <person name="Graeser Y."/>
            <person name="Goldberg J.M."/>
            <person name="Li W."/>
            <person name="Martinez-Rossi N.M."/>
            <person name="Monod M."/>
            <person name="Shelest E."/>
            <person name="Barton R.C."/>
            <person name="Birch E."/>
            <person name="Brakhage A.A."/>
            <person name="Chen Z."/>
            <person name="Gurr S.J."/>
            <person name="Heiman D."/>
            <person name="Heitman J."/>
            <person name="Kosti I."/>
            <person name="Rossi A."/>
            <person name="Saif S."/>
            <person name="Samalova M."/>
            <person name="Saunders C.W."/>
            <person name="Shea T."/>
            <person name="Summerbell R.C."/>
            <person name="Xu J."/>
            <person name="Young S."/>
            <person name="Zeng Q."/>
            <person name="Birren B.W."/>
            <person name="Cuomo C.A."/>
            <person name="White T.C."/>
        </authorList>
    </citation>
    <scope>NUCLEOTIDE SEQUENCE [LARGE SCALE GENOMIC DNA]</scope>
    <source>
        <strain evidence="6">ATCC MYA-4605 / CBS 113480</strain>
    </source>
</reference>
<dbReference type="OrthoDB" id="4366783at2759"/>
<comment type="similarity">
    <text evidence="1">Belongs to the helicase family.</text>
</comment>
<keyword evidence="1 5" id="KW-0347">Helicase</keyword>
<keyword evidence="1" id="KW-0227">DNA damage</keyword>
<evidence type="ECO:0000313" key="5">
    <source>
        <dbReference type="EMBL" id="EEQ31187.1"/>
    </source>
</evidence>
<dbReference type="EMBL" id="DS995704">
    <property type="protein sequence ID" value="EEQ31187.1"/>
    <property type="molecule type" value="Genomic_DNA"/>
</dbReference>
<dbReference type="SUPFAM" id="SSF52540">
    <property type="entry name" value="P-loop containing nucleoside triphosphate hydrolases"/>
    <property type="match status" value="2"/>
</dbReference>
<dbReference type="GO" id="GO:0043139">
    <property type="term" value="F:5'-3' DNA helicase activity"/>
    <property type="evidence" value="ECO:0007669"/>
    <property type="project" value="UniProtKB-EC"/>
</dbReference>
<keyword evidence="6" id="KW-1185">Reference proteome</keyword>
<dbReference type="Gene3D" id="3.40.50.300">
    <property type="entry name" value="P-loop containing nucleotide triphosphate hydrolases"/>
    <property type="match status" value="2"/>
</dbReference>
<dbReference type="InterPro" id="IPR027417">
    <property type="entry name" value="P-loop_NTPase"/>
</dbReference>
<keyword evidence="1" id="KW-0067">ATP-binding</keyword>
<organism evidence="5 6">
    <name type="scientific">Arthroderma otae (strain ATCC MYA-4605 / CBS 113480)</name>
    <name type="common">Microsporum canis</name>
    <dbReference type="NCBI Taxonomy" id="554155"/>
    <lineage>
        <taxon>Eukaryota</taxon>
        <taxon>Fungi</taxon>
        <taxon>Dikarya</taxon>
        <taxon>Ascomycota</taxon>
        <taxon>Pezizomycotina</taxon>
        <taxon>Eurotiomycetes</taxon>
        <taxon>Eurotiomycetidae</taxon>
        <taxon>Onygenales</taxon>
        <taxon>Arthrodermataceae</taxon>
        <taxon>Microsporum</taxon>
    </lineage>
</organism>
<dbReference type="GO" id="GO:0016887">
    <property type="term" value="F:ATP hydrolysis activity"/>
    <property type="evidence" value="ECO:0007669"/>
    <property type="project" value="RHEA"/>
</dbReference>
<dbReference type="VEuPathDB" id="FungiDB:MCYG_04006"/>
<comment type="catalytic activity">
    <reaction evidence="1">
        <text>ATP + H2O = ADP + phosphate + H(+)</text>
        <dbReference type="Rhea" id="RHEA:13065"/>
        <dbReference type="ChEBI" id="CHEBI:15377"/>
        <dbReference type="ChEBI" id="CHEBI:15378"/>
        <dbReference type="ChEBI" id="CHEBI:30616"/>
        <dbReference type="ChEBI" id="CHEBI:43474"/>
        <dbReference type="ChEBI" id="CHEBI:456216"/>
        <dbReference type="EC" id="5.6.2.3"/>
    </reaction>
</comment>
<dbReference type="EC" id="5.6.2.3" evidence="1"/>
<dbReference type="Pfam" id="PF05970">
    <property type="entry name" value="PIF1"/>
    <property type="match status" value="1"/>
</dbReference>
<gene>
    <name evidence="5" type="ORF">MCYG_04006</name>
</gene>
<dbReference type="GO" id="GO:0006310">
    <property type="term" value="P:DNA recombination"/>
    <property type="evidence" value="ECO:0007669"/>
    <property type="project" value="UniProtKB-KW"/>
</dbReference>
<dbReference type="CDD" id="cd18809">
    <property type="entry name" value="SF1_C_RecD"/>
    <property type="match status" value="1"/>
</dbReference>
<feature type="region of interest" description="Disordered" evidence="2">
    <location>
        <begin position="523"/>
        <end position="550"/>
    </location>
</feature>
<dbReference type="GeneID" id="9226183"/>
<dbReference type="CDD" id="cd18037">
    <property type="entry name" value="DEXSc_Pif1_like"/>
    <property type="match status" value="1"/>
</dbReference>
<feature type="domain" description="Helitron helicase-like" evidence="4">
    <location>
        <begin position="10"/>
        <end position="166"/>
    </location>
</feature>
<dbReference type="eggNOG" id="KOG0987">
    <property type="taxonomic scope" value="Eukaryota"/>
</dbReference>
<proteinExistence type="inferred from homology"/>
<keyword evidence="1" id="KW-0378">Hydrolase</keyword>
<dbReference type="InterPro" id="IPR025476">
    <property type="entry name" value="Helitron_helicase-like"/>
</dbReference>
<dbReference type="HOGENOM" id="CLU_001613_8_0_1"/>
<dbReference type="PANTHER" id="PTHR47642">
    <property type="entry name" value="ATP-DEPENDENT DNA HELICASE"/>
    <property type="match status" value="1"/>
</dbReference>
<evidence type="ECO:0000256" key="2">
    <source>
        <dbReference type="SAM" id="MobiDB-lite"/>
    </source>
</evidence>
<dbReference type="STRING" id="554155.C5FMV1"/>
<dbReference type="OMA" id="MITQNIW"/>
<accession>C5FMV1</accession>
<dbReference type="AlphaFoldDB" id="C5FMV1"/>
<protein>
    <recommendedName>
        <fullName evidence="1">ATP-dependent DNA helicase</fullName>
        <ecNumber evidence="1">5.6.2.3</ecNumber>
    </recommendedName>
</protein>
<dbReference type="Pfam" id="PF14214">
    <property type="entry name" value="Helitron_like_N"/>
    <property type="match status" value="1"/>
</dbReference>
<keyword evidence="1" id="KW-0233">DNA recombination</keyword>
<feature type="compositionally biased region" description="Acidic residues" evidence="2">
    <location>
        <begin position="527"/>
        <end position="550"/>
    </location>
</feature>
<feature type="domain" description="DNA helicase Pif1-like DEAD-box helicase" evidence="3">
    <location>
        <begin position="630"/>
        <end position="859"/>
    </location>
</feature>
<dbReference type="InterPro" id="IPR010285">
    <property type="entry name" value="DNA_helicase_pif1-like_DEAD"/>
</dbReference>
<comment type="cofactor">
    <cofactor evidence="1">
        <name>Mg(2+)</name>
        <dbReference type="ChEBI" id="CHEBI:18420"/>
    </cofactor>
</comment>
<evidence type="ECO:0000259" key="3">
    <source>
        <dbReference type="Pfam" id="PF05970"/>
    </source>
</evidence>
<keyword evidence="1" id="KW-0547">Nucleotide-binding</keyword>
<evidence type="ECO:0000259" key="4">
    <source>
        <dbReference type="Pfam" id="PF14214"/>
    </source>
</evidence>
<dbReference type="InterPro" id="IPR051055">
    <property type="entry name" value="PIF1_helicase"/>
</dbReference>
<dbReference type="PANTHER" id="PTHR47642:SF5">
    <property type="entry name" value="ATP-DEPENDENT DNA HELICASE"/>
    <property type="match status" value="1"/>
</dbReference>
<keyword evidence="1" id="KW-0234">DNA repair</keyword>
<dbReference type="Proteomes" id="UP000002035">
    <property type="component" value="Unassembled WGS sequence"/>
</dbReference>
<dbReference type="GO" id="GO:0000723">
    <property type="term" value="P:telomere maintenance"/>
    <property type="evidence" value="ECO:0007669"/>
    <property type="project" value="InterPro"/>
</dbReference>
<dbReference type="RefSeq" id="XP_002846269.1">
    <property type="nucleotide sequence ID" value="XM_002846223.1"/>
</dbReference>
<name>C5FMV1_ARTOC</name>
<dbReference type="GO" id="GO:0006281">
    <property type="term" value="P:DNA repair"/>
    <property type="evidence" value="ECO:0007669"/>
    <property type="project" value="UniProtKB-KW"/>
</dbReference>
<evidence type="ECO:0000313" key="6">
    <source>
        <dbReference type="Proteomes" id="UP000002035"/>
    </source>
</evidence>
<sequence>MLREQTFSSANWYIKQNRDTADLTMDKIRQELLQTENSTLLRHIMRRAEPIKGTRPFWNGERYKLETIARWLGVNCLFVTFSAADVQWEDLQRHMPRYREWREAGSDLERSRIANKNLQDNPHIASAYLEKRFNTFFKCVLKPKFKVIDHWFRYKWQSRGSGHIHSFLWCEDTPHPNMSTPEFRQEFAEYWSQHLTAVNPDVHRRPDARHPCSIPIHQQGNTIDRATALLNRVNRHTRHSPAYCLRKDKRTKELRCRFRFPRPLRTVAAVTPRDNGGAMCWEFSPERNDELLQQFNGLVLMGWSANTDLSPSTSLSQVLKYAAKYCTKEEHKSTSYAQIASSVCGGIENSRRGPAMRTVVVKMLNSLVGERDWSAQEVCHLFLCDGLVQTSREVIKLQCAPERAASDVAQITPEREIRRTRTPWEKYQSRPQEGEDITLLDYLRHYNHIGQWRRRPRAKARCINFYPRYSPDPLHDDYSKYCRVKMLLHHPYRREADLLVTEDGSEMTWVVAFSRCRATHGEHEFDTLEQTEEPDEDQFDPPEEEEPLDNEPLEAWQALRQIRAEVEPDDADSDNNDEEPRFVLRPMDIEYDWSTHIANTMEIPPTWWRDQINAYGSNSDISTPISPDTLNPGQRLIYDHVITHYRRCIRNGNEPPLCVNIDGSGGTGKSYLINCIVDYFNSLPGANPDRCPIALTAPTGVAAFNIGGRTLHSLLRLPMKSSYNPLPTGSLATLQDAVRHVRYVVIDEKSMVGLTMMANIKRRLRELFPECHDQRFGGRSILLFGDFYQLPPVKDVALFQDVSGRGRLSEDKLFGRSGYLAIDKTARLDQAMRQRGTNDVATRFRTALANLRVGSLERADWELLTTRCKHRLSAEEVATFDGAIRLYATKKAVGRYNHRILQDHPHPVLCVKARNLGHSIGRNVSTEDAENLAQRITISRGCRVMLTRNIWVEKGVVNGALGTVYDIQWESDTDVRTNMPYVVLVKLDAYDGPGVFVDPHDGRPVVPIFRTTVEFKYMAEQCSRCQFAITPAYAITIHKSQGMTLNKAVIDVNYPEYAPGLKYVSISRVKSLSGIMFDTEFDMSVFSSGRGTFWIKRVADEVERGRQLLSYIDV</sequence>
<evidence type="ECO:0000256" key="1">
    <source>
        <dbReference type="RuleBase" id="RU363044"/>
    </source>
</evidence>
<dbReference type="GO" id="GO:0005524">
    <property type="term" value="F:ATP binding"/>
    <property type="evidence" value="ECO:0007669"/>
    <property type="project" value="UniProtKB-KW"/>
</dbReference>